<keyword evidence="5" id="KW-1185">Reference proteome</keyword>
<evidence type="ECO:0008006" key="6">
    <source>
        <dbReference type="Google" id="ProtNLM"/>
    </source>
</evidence>
<gene>
    <name evidence="4" type="ORF">HNQ80_002665</name>
</gene>
<dbReference type="AlphaFoldDB" id="A0A841KT41"/>
<evidence type="ECO:0000313" key="4">
    <source>
        <dbReference type="EMBL" id="MBB6216563.1"/>
    </source>
</evidence>
<dbReference type="InterPro" id="IPR012854">
    <property type="entry name" value="Cu_amine_oxidase-like_N"/>
</dbReference>
<feature type="domain" description="Copper amine oxidase-like N-terminal" evidence="2">
    <location>
        <begin position="66"/>
        <end position="160"/>
    </location>
</feature>
<proteinExistence type="predicted"/>
<dbReference type="Proteomes" id="UP000579281">
    <property type="component" value="Unassembled WGS sequence"/>
</dbReference>
<keyword evidence="1" id="KW-0732">Signal</keyword>
<dbReference type="SUPFAM" id="SSF63825">
    <property type="entry name" value="YWTD domain"/>
    <property type="match status" value="1"/>
</dbReference>
<name>A0A841KT41_9FIRM</name>
<evidence type="ECO:0000313" key="5">
    <source>
        <dbReference type="Proteomes" id="UP000579281"/>
    </source>
</evidence>
<dbReference type="Gene3D" id="2.120.10.30">
    <property type="entry name" value="TolB, C-terminal domain"/>
    <property type="match status" value="1"/>
</dbReference>
<dbReference type="InterPro" id="IPR036582">
    <property type="entry name" value="Mao_N_sf"/>
</dbReference>
<evidence type="ECO:0000259" key="3">
    <source>
        <dbReference type="Pfam" id="PF16472"/>
    </source>
</evidence>
<protein>
    <recommendedName>
        <fullName evidence="6">DUF5050 domain-containing protein</fullName>
    </recommendedName>
</protein>
<reference evidence="4 5" key="1">
    <citation type="submission" date="2020-08" db="EMBL/GenBank/DDBJ databases">
        <title>Genomic Encyclopedia of Type Strains, Phase IV (KMG-IV): sequencing the most valuable type-strain genomes for metagenomic binning, comparative biology and taxonomic classification.</title>
        <authorList>
            <person name="Goeker M."/>
        </authorList>
    </citation>
    <scope>NUCLEOTIDE SEQUENCE [LARGE SCALE GENOMIC DNA]</scope>
    <source>
        <strain evidence="4 5">DSM 103526</strain>
    </source>
</reference>
<dbReference type="InterPro" id="IPR032485">
    <property type="entry name" value="LRP1-like_beta_prop"/>
</dbReference>
<sequence length="504" mass="56395">MKNLKQNLALMLTLALLISFVPVTDVNAASAKLPLGVEEKLKDAIVLFLGSSKAIVNGQDANVDSTNPEVKPVMINSRTLVPVRFISEALGAKVDWDGSTSTITVSSDDKVIKLKLGNKSININGKNEALEVAAQSINNRSFIPLRALTNALGKQLFYDRGLIIISNVDKILDTTKDKAVIDEIIALFTGQVSENNNSNSLKSNNSAAANNTNKITNGRFAVQQGEWIYYVTRDKFTFKLYKMKDDGSDKTSLKNERTSGIVVAGDWIYFPHGADSNLYKIKTDGTDLTKLSDDKAQYISVYNGWIYYCNRSDEYKLYKIKTDGTQRTKVSDDDSSYITVAGDWVYYSTGSSHNSKIYRIKTDGTSKEIINENGVREFKVDGEWIYYIDTSNNRFYGDIAKMKLDGSQKTIITKTYAFDIRVSGDWVYYTQYDESKKSDDGGAIYKVKKDGSDKTLVVDATCRLEDITDNWIYYMIMQRIDGANIYSVLHRVKLDGSNAQEIGF</sequence>
<dbReference type="SUPFAM" id="SSF55383">
    <property type="entry name" value="Copper amine oxidase, domain N"/>
    <property type="match status" value="1"/>
</dbReference>
<organism evidence="4 5">
    <name type="scientific">Anaerosolibacter carboniphilus</name>
    <dbReference type="NCBI Taxonomy" id="1417629"/>
    <lineage>
        <taxon>Bacteria</taxon>
        <taxon>Bacillati</taxon>
        <taxon>Bacillota</taxon>
        <taxon>Clostridia</taxon>
        <taxon>Peptostreptococcales</taxon>
        <taxon>Thermotaleaceae</taxon>
        <taxon>Anaerosolibacter</taxon>
    </lineage>
</organism>
<dbReference type="PANTHER" id="PTHR32256:SF17">
    <property type="entry name" value="EGF-LIKE DOMAIN-CONTAINING PROTEIN"/>
    <property type="match status" value="1"/>
</dbReference>
<feature type="chain" id="PRO_5032953980" description="DUF5050 domain-containing protein" evidence="1">
    <location>
        <begin position="29"/>
        <end position="504"/>
    </location>
</feature>
<dbReference type="Pfam" id="PF16472">
    <property type="entry name" value="DUF5050"/>
    <property type="match status" value="1"/>
</dbReference>
<dbReference type="InterPro" id="IPR053369">
    <property type="entry name" value="SrfA-induced_signal"/>
</dbReference>
<evidence type="ECO:0000259" key="2">
    <source>
        <dbReference type="Pfam" id="PF07833"/>
    </source>
</evidence>
<feature type="domain" description="Prolow-density lipoprotein receptor-related protein 1-like beta-propeller" evidence="3">
    <location>
        <begin position="212"/>
        <end position="437"/>
    </location>
</feature>
<dbReference type="Gene3D" id="3.30.457.10">
    <property type="entry name" value="Copper amine oxidase-like, N-terminal domain"/>
    <property type="match status" value="1"/>
</dbReference>
<accession>A0A841KT41</accession>
<dbReference type="InterPro" id="IPR011042">
    <property type="entry name" value="6-blade_b-propeller_TolB-like"/>
</dbReference>
<dbReference type="EMBL" id="JACHEN010000015">
    <property type="protein sequence ID" value="MBB6216563.1"/>
    <property type="molecule type" value="Genomic_DNA"/>
</dbReference>
<comment type="caution">
    <text evidence="4">The sequence shown here is derived from an EMBL/GenBank/DDBJ whole genome shotgun (WGS) entry which is preliminary data.</text>
</comment>
<dbReference type="Pfam" id="PF07833">
    <property type="entry name" value="Cu_amine_oxidN1"/>
    <property type="match status" value="1"/>
</dbReference>
<dbReference type="RefSeq" id="WP_184311090.1">
    <property type="nucleotide sequence ID" value="NZ_JACHEN010000015.1"/>
</dbReference>
<evidence type="ECO:0000256" key="1">
    <source>
        <dbReference type="SAM" id="SignalP"/>
    </source>
</evidence>
<feature type="signal peptide" evidence="1">
    <location>
        <begin position="1"/>
        <end position="28"/>
    </location>
</feature>
<dbReference type="PANTHER" id="PTHR32256">
    <property type="match status" value="1"/>
</dbReference>